<keyword evidence="2" id="KW-1185">Reference proteome</keyword>
<dbReference type="EMBL" id="RDQO01000002">
    <property type="protein sequence ID" value="RMX06709.1"/>
    <property type="molecule type" value="Genomic_DNA"/>
</dbReference>
<dbReference type="RefSeq" id="WP_122228512.1">
    <property type="nucleotide sequence ID" value="NZ_RDQO01000002.1"/>
</dbReference>
<evidence type="ECO:0000313" key="2">
    <source>
        <dbReference type="Proteomes" id="UP000278006"/>
    </source>
</evidence>
<proteinExistence type="predicted"/>
<sequence length="374" mass="40236">MTQKTIDWPADLHLRPSAQEWWLEQPSVASTSQFSGATVQALIGPPRWAFSMDLADAPAHRLPHIESTLRKLRNGLNLLRIGDLRRMGRGTLLPTLGGRNLLNLLPWSGRWLSWGRVGPAPVQISVDELTADYASNWYMQTAEPLRPGLVYVLAVELEAAASAHVALALGSGPLADGLGVVFDAATGAVVSQYGAVLASGSVQQAGRWRCWLKLQPTAVAPALVQVYALLPAAGTVQARMRRPLLGLALGDLPPAYVETEDAAAWGDLTPVVDGADQSGDVLATRGWPAGTPLRAGHWVAYGDGMHQLLDDVTPDADGRAELWIEPPIRRSPADGTAITVRGVTGLFRLQAGPRMRQEKMLVKGQTLTFIEELQ</sequence>
<name>A0A3M6QVW6_9BURK</name>
<organism evidence="1 2">
    <name type="scientific">Corticibacter populi</name>
    <dbReference type="NCBI Taxonomy" id="1550736"/>
    <lineage>
        <taxon>Bacteria</taxon>
        <taxon>Pseudomonadati</taxon>
        <taxon>Pseudomonadota</taxon>
        <taxon>Betaproteobacteria</taxon>
        <taxon>Burkholderiales</taxon>
        <taxon>Comamonadaceae</taxon>
        <taxon>Corticibacter</taxon>
    </lineage>
</organism>
<dbReference type="AlphaFoldDB" id="A0A3M6QVW6"/>
<comment type="caution">
    <text evidence="1">The sequence shown here is derived from an EMBL/GenBank/DDBJ whole genome shotgun (WGS) entry which is preliminary data.</text>
</comment>
<gene>
    <name evidence="1" type="ORF">D8I35_09415</name>
</gene>
<accession>A0A3M6QVW6</accession>
<dbReference type="Proteomes" id="UP000278006">
    <property type="component" value="Unassembled WGS sequence"/>
</dbReference>
<evidence type="ECO:0000313" key="1">
    <source>
        <dbReference type="EMBL" id="RMX06709.1"/>
    </source>
</evidence>
<protein>
    <submittedName>
        <fullName evidence="1">Uncharacterized protein</fullName>
    </submittedName>
</protein>
<reference evidence="1 2" key="1">
    <citation type="submission" date="2018-10" db="EMBL/GenBank/DDBJ databases">
        <title>Draft genome of Cortibacter populi DSM10536.</title>
        <authorList>
            <person name="Bernier A.-M."/>
            <person name="Bernard K."/>
        </authorList>
    </citation>
    <scope>NUCLEOTIDE SEQUENCE [LARGE SCALE GENOMIC DNA]</scope>
    <source>
        <strain evidence="1 2">DSM 105136</strain>
    </source>
</reference>
<dbReference type="OrthoDB" id="9181625at2"/>